<sequence>MPEKVAIMHIKAHQKVSSELEKGNELADREAKEAARGEITVEGALIPDGWISPKVTKTGPFAIKKDRDAKAIAQFRMVPEVSTDGKAGVTMAPCFHEALQGHNGPLVLWGPCSVTIGLHDSMGPCNASPWIHGALQDQNGPLVP</sequence>
<evidence type="ECO:0000313" key="3">
    <source>
        <dbReference type="Proteomes" id="UP000269221"/>
    </source>
</evidence>
<protein>
    <recommendedName>
        <fullName evidence="1">RNase H type-1 domain-containing protein</fullName>
    </recommendedName>
</protein>
<name>A0A3M0JYH3_HIRRU</name>
<organism evidence="2 3">
    <name type="scientific">Hirundo rustica rustica</name>
    <dbReference type="NCBI Taxonomy" id="333673"/>
    <lineage>
        <taxon>Eukaryota</taxon>
        <taxon>Metazoa</taxon>
        <taxon>Chordata</taxon>
        <taxon>Craniata</taxon>
        <taxon>Vertebrata</taxon>
        <taxon>Euteleostomi</taxon>
        <taxon>Archelosauria</taxon>
        <taxon>Archosauria</taxon>
        <taxon>Dinosauria</taxon>
        <taxon>Saurischia</taxon>
        <taxon>Theropoda</taxon>
        <taxon>Coelurosauria</taxon>
        <taxon>Aves</taxon>
        <taxon>Neognathae</taxon>
        <taxon>Neoaves</taxon>
        <taxon>Telluraves</taxon>
        <taxon>Australaves</taxon>
        <taxon>Passeriformes</taxon>
        <taxon>Sylvioidea</taxon>
        <taxon>Hirundinidae</taxon>
        <taxon>Hirundo</taxon>
    </lineage>
</organism>
<dbReference type="GO" id="GO:0004523">
    <property type="term" value="F:RNA-DNA hybrid ribonuclease activity"/>
    <property type="evidence" value="ECO:0007669"/>
    <property type="project" value="InterPro"/>
</dbReference>
<dbReference type="InterPro" id="IPR036397">
    <property type="entry name" value="RNaseH_sf"/>
</dbReference>
<dbReference type="Proteomes" id="UP000269221">
    <property type="component" value="Unassembled WGS sequence"/>
</dbReference>
<evidence type="ECO:0000313" key="2">
    <source>
        <dbReference type="EMBL" id="RMC03910.1"/>
    </source>
</evidence>
<comment type="caution">
    <text evidence="2">The sequence shown here is derived from an EMBL/GenBank/DDBJ whole genome shotgun (WGS) entry which is preliminary data.</text>
</comment>
<proteinExistence type="predicted"/>
<gene>
    <name evidence="2" type="ORF">DUI87_19247</name>
</gene>
<dbReference type="InterPro" id="IPR002156">
    <property type="entry name" value="RNaseH_domain"/>
</dbReference>
<dbReference type="AlphaFoldDB" id="A0A3M0JYH3"/>
<dbReference type="Gene3D" id="3.30.420.10">
    <property type="entry name" value="Ribonuclease H-like superfamily/Ribonuclease H"/>
    <property type="match status" value="1"/>
</dbReference>
<dbReference type="EMBL" id="QRBI01000127">
    <property type="protein sequence ID" value="RMC03910.1"/>
    <property type="molecule type" value="Genomic_DNA"/>
</dbReference>
<accession>A0A3M0JYH3</accession>
<feature type="domain" description="RNase H type-1" evidence="1">
    <location>
        <begin position="1"/>
        <end position="36"/>
    </location>
</feature>
<dbReference type="PROSITE" id="PS50879">
    <property type="entry name" value="RNASE_H_1"/>
    <property type="match status" value="1"/>
</dbReference>
<keyword evidence="3" id="KW-1185">Reference proteome</keyword>
<reference evidence="2 3" key="1">
    <citation type="submission" date="2018-07" db="EMBL/GenBank/DDBJ databases">
        <title>A high quality draft genome assembly of the barn swallow (H. rustica rustica).</title>
        <authorList>
            <person name="Formenti G."/>
            <person name="Chiara M."/>
            <person name="Poveda L."/>
            <person name="Francoijs K.-J."/>
            <person name="Bonisoli-Alquati A."/>
            <person name="Canova L."/>
            <person name="Gianfranceschi L."/>
            <person name="Horner D.S."/>
            <person name="Saino N."/>
        </authorList>
    </citation>
    <scope>NUCLEOTIDE SEQUENCE [LARGE SCALE GENOMIC DNA]</scope>
    <source>
        <strain evidence="2">Chelidonia</strain>
        <tissue evidence="2">Blood</tissue>
    </source>
</reference>
<dbReference type="GO" id="GO:0003676">
    <property type="term" value="F:nucleic acid binding"/>
    <property type="evidence" value="ECO:0007669"/>
    <property type="project" value="InterPro"/>
</dbReference>
<evidence type="ECO:0000259" key="1">
    <source>
        <dbReference type="PROSITE" id="PS50879"/>
    </source>
</evidence>